<evidence type="ECO:0000313" key="2">
    <source>
        <dbReference type="Proteomes" id="UP000198629"/>
    </source>
</evidence>
<accession>A0A1G9FCS6</accession>
<dbReference type="EMBL" id="FNFX01000007">
    <property type="protein sequence ID" value="SDK86147.1"/>
    <property type="molecule type" value="Genomic_DNA"/>
</dbReference>
<dbReference type="AlphaFoldDB" id="A0A1G9FCS6"/>
<reference evidence="2" key="1">
    <citation type="submission" date="2016-10" db="EMBL/GenBank/DDBJ databases">
        <authorList>
            <person name="Varghese N."/>
            <person name="Submissions S."/>
        </authorList>
    </citation>
    <scope>NUCLEOTIDE SEQUENCE [LARGE SCALE GENOMIC DNA]</scope>
    <source>
        <strain evidence="2">CBMB127</strain>
    </source>
</reference>
<evidence type="ECO:0000313" key="1">
    <source>
        <dbReference type="EMBL" id="SDK86147.1"/>
    </source>
</evidence>
<dbReference type="SUPFAM" id="SSF51182">
    <property type="entry name" value="RmlC-like cupins"/>
    <property type="match status" value="1"/>
</dbReference>
<name>A0A1G9FCS6_9PROT</name>
<dbReference type="InterPro" id="IPR011051">
    <property type="entry name" value="RmlC_Cupin_sf"/>
</dbReference>
<proteinExistence type="predicted"/>
<evidence type="ECO:0008006" key="3">
    <source>
        <dbReference type="Google" id="ProtNLM"/>
    </source>
</evidence>
<dbReference type="OrthoDB" id="8756764at2"/>
<dbReference type="Proteomes" id="UP000198629">
    <property type="component" value="Unassembled WGS sequence"/>
</dbReference>
<gene>
    <name evidence="1" type="ORF">SAMN05192566_2698</name>
</gene>
<dbReference type="InterPro" id="IPR014710">
    <property type="entry name" value="RmlC-like_jellyroll"/>
</dbReference>
<dbReference type="Gene3D" id="2.60.120.10">
    <property type="entry name" value="Jelly Rolls"/>
    <property type="match status" value="1"/>
</dbReference>
<dbReference type="RefSeq" id="WP_020817911.1">
    <property type="nucleotide sequence ID" value="NZ_FNFX01000007.1"/>
</dbReference>
<sequence>MKKISVLALGETVFTKLDSRTFLPAMEGVGAAPVVGDFTKGAHGTLIRLDAGVRLPLHHYTAPLTGIVISGAVAHPVPGNAKTNDTLGPGDVFSFAKDEPHETNNMSDDEPALFFIFQDSPWVFELD</sequence>
<organism evidence="1 2">
    <name type="scientific">Methylophilus rhizosphaerae</name>
    <dbReference type="NCBI Taxonomy" id="492660"/>
    <lineage>
        <taxon>Bacteria</taxon>
        <taxon>Pseudomonadati</taxon>
        <taxon>Pseudomonadota</taxon>
        <taxon>Betaproteobacteria</taxon>
        <taxon>Nitrosomonadales</taxon>
        <taxon>Methylophilaceae</taxon>
        <taxon>Methylophilus</taxon>
    </lineage>
</organism>
<keyword evidence="2" id="KW-1185">Reference proteome</keyword>
<protein>
    <recommendedName>
        <fullName evidence="3">Cupin domain-containing protein</fullName>
    </recommendedName>
</protein>